<evidence type="ECO:0000256" key="7">
    <source>
        <dbReference type="PROSITE-ProRule" id="PRU10141"/>
    </source>
</evidence>
<keyword evidence="3" id="KW-0808">Transferase</keyword>
<dbReference type="Pfam" id="PF03448">
    <property type="entry name" value="MgtE_N"/>
    <property type="match status" value="1"/>
</dbReference>
<dbReference type="SMART" id="SM00924">
    <property type="entry name" value="MgtE_N"/>
    <property type="match status" value="1"/>
</dbReference>
<name>A0A243RVL6_9ACTN</name>
<dbReference type="CDD" id="cd14014">
    <property type="entry name" value="STKc_PknB_like"/>
    <property type="match status" value="1"/>
</dbReference>
<evidence type="ECO:0000256" key="4">
    <source>
        <dbReference type="ARBA" id="ARBA00022741"/>
    </source>
</evidence>
<feature type="domain" description="Protein kinase" evidence="9">
    <location>
        <begin position="10"/>
        <end position="271"/>
    </location>
</feature>
<evidence type="ECO:0000256" key="1">
    <source>
        <dbReference type="ARBA" id="ARBA00012513"/>
    </source>
</evidence>
<dbReference type="PANTHER" id="PTHR43289">
    <property type="entry name" value="MITOGEN-ACTIVATED PROTEIN KINASE KINASE KINASE 20-RELATED"/>
    <property type="match status" value="1"/>
</dbReference>
<reference evidence="10 11" key="1">
    <citation type="submission" date="2017-05" db="EMBL/GenBank/DDBJ databases">
        <title>Biotechnological potential of actinobacteria isolated from South African environments.</title>
        <authorList>
            <person name="Le Roes-Hill M."/>
            <person name="Prins A."/>
            <person name="Durrell K.A."/>
        </authorList>
    </citation>
    <scope>NUCLEOTIDE SEQUENCE [LARGE SCALE GENOMIC DNA]</scope>
    <source>
        <strain evidence="10">M26</strain>
    </source>
</reference>
<evidence type="ECO:0000256" key="5">
    <source>
        <dbReference type="ARBA" id="ARBA00022777"/>
    </source>
</evidence>
<dbReference type="GO" id="GO:0005524">
    <property type="term" value="F:ATP binding"/>
    <property type="evidence" value="ECO:0007669"/>
    <property type="project" value="UniProtKB-UniRule"/>
</dbReference>
<evidence type="ECO:0000313" key="10">
    <source>
        <dbReference type="EMBL" id="OUC99205.1"/>
    </source>
</evidence>
<keyword evidence="2" id="KW-0723">Serine/threonine-protein kinase</keyword>
<dbReference type="PANTHER" id="PTHR43289:SF6">
    <property type="entry name" value="SERINE_THREONINE-PROTEIN KINASE NEKL-3"/>
    <property type="match status" value="1"/>
</dbReference>
<dbReference type="Pfam" id="PF00069">
    <property type="entry name" value="Pkinase"/>
    <property type="match status" value="1"/>
</dbReference>
<evidence type="ECO:0000256" key="6">
    <source>
        <dbReference type="ARBA" id="ARBA00022840"/>
    </source>
</evidence>
<evidence type="ECO:0000259" key="9">
    <source>
        <dbReference type="PROSITE" id="PS50011"/>
    </source>
</evidence>
<evidence type="ECO:0000313" key="11">
    <source>
        <dbReference type="Proteomes" id="UP000194761"/>
    </source>
</evidence>
<feature type="binding site" evidence="7">
    <location>
        <position position="39"/>
    </location>
    <ligand>
        <name>ATP</name>
        <dbReference type="ChEBI" id="CHEBI:30616"/>
    </ligand>
</feature>
<keyword evidence="11" id="KW-1185">Reference proteome</keyword>
<keyword evidence="5" id="KW-0418">Kinase</keyword>
<organism evidence="10 11">
    <name type="scientific">Streptosporangium minutum</name>
    <dbReference type="NCBI Taxonomy" id="569862"/>
    <lineage>
        <taxon>Bacteria</taxon>
        <taxon>Bacillati</taxon>
        <taxon>Actinomycetota</taxon>
        <taxon>Actinomycetes</taxon>
        <taxon>Streptosporangiales</taxon>
        <taxon>Streptosporangiaceae</taxon>
        <taxon>Streptosporangium</taxon>
    </lineage>
</organism>
<dbReference type="InterPro" id="IPR000719">
    <property type="entry name" value="Prot_kinase_dom"/>
</dbReference>
<dbReference type="EC" id="2.7.11.1" evidence="1"/>
<dbReference type="Gene3D" id="1.10.220.30">
    <property type="match status" value="1"/>
</dbReference>
<dbReference type="Proteomes" id="UP000194761">
    <property type="component" value="Unassembled WGS sequence"/>
</dbReference>
<dbReference type="GO" id="GO:0004674">
    <property type="term" value="F:protein serine/threonine kinase activity"/>
    <property type="evidence" value="ECO:0007669"/>
    <property type="project" value="UniProtKB-KW"/>
</dbReference>
<protein>
    <recommendedName>
        <fullName evidence="1">non-specific serine/threonine protein kinase</fullName>
        <ecNumber evidence="1">2.7.11.1</ecNumber>
    </recommendedName>
</protein>
<dbReference type="SUPFAM" id="SSF56112">
    <property type="entry name" value="Protein kinase-like (PK-like)"/>
    <property type="match status" value="1"/>
</dbReference>
<gene>
    <name evidence="10" type="ORF">CA984_03970</name>
</gene>
<dbReference type="PROSITE" id="PS00108">
    <property type="entry name" value="PROTEIN_KINASE_ST"/>
    <property type="match status" value="1"/>
</dbReference>
<evidence type="ECO:0000256" key="8">
    <source>
        <dbReference type="SAM" id="MobiDB-lite"/>
    </source>
</evidence>
<sequence length="477" mass="51146">MTARIVQGRYELRSRLGRGGMGTVWLAWDRTLRRSVALKEVVLAPYGEDMAVRRKRALSEARAAARIRHPAVVDIYDAFMDDGSPWIVMEYIEGTSLDRRIERQTLSRRQVLSEREITRVGREVLDGLAAVHDAQVLHRDVKPANIIVDPDDRVFLVDFGIARISGESGLTSANMLLGTIEFMAPERIDGHVVGPASDLWSLGVTLFCALEGYSPFLRDSPLETVRAVTAGRPPRFRRPGPLADAIAGLLVTAPARRMGAAELGRRLDTILAGPAPRPHERQEPERRTGPGTGQEARRGHGAHGSGPVRDPARAGEGRDGGSPLLDRPRQEAATLLGSMEPKAAGRLLGGAAEASGTAAEVLALLPPPRAARVIDHMPPHRAARLVGAMPPSRSASILAHTDDRVTAAVLGALGIVPAAVRLVEAMTVRRACRVLGYVPPAVVAELLSATSDGRADRLLDGLSRAVRDEIARLTGGA</sequence>
<evidence type="ECO:0000256" key="3">
    <source>
        <dbReference type="ARBA" id="ARBA00022679"/>
    </source>
</evidence>
<evidence type="ECO:0000256" key="2">
    <source>
        <dbReference type="ARBA" id="ARBA00022527"/>
    </source>
</evidence>
<keyword evidence="6 7" id="KW-0067">ATP-binding</keyword>
<dbReference type="SMART" id="SM00220">
    <property type="entry name" value="S_TKc"/>
    <property type="match status" value="1"/>
</dbReference>
<dbReference type="PROSITE" id="PS00107">
    <property type="entry name" value="PROTEIN_KINASE_ATP"/>
    <property type="match status" value="1"/>
</dbReference>
<feature type="region of interest" description="Disordered" evidence="8">
    <location>
        <begin position="270"/>
        <end position="326"/>
    </location>
</feature>
<dbReference type="PROSITE" id="PS50011">
    <property type="entry name" value="PROTEIN_KINASE_DOM"/>
    <property type="match status" value="1"/>
</dbReference>
<dbReference type="InterPro" id="IPR008271">
    <property type="entry name" value="Ser/Thr_kinase_AS"/>
</dbReference>
<proteinExistence type="predicted"/>
<accession>A0A243RVL6</accession>
<feature type="compositionally biased region" description="Basic and acidic residues" evidence="8">
    <location>
        <begin position="310"/>
        <end position="319"/>
    </location>
</feature>
<dbReference type="Gene3D" id="1.10.510.10">
    <property type="entry name" value="Transferase(Phosphotransferase) domain 1"/>
    <property type="match status" value="1"/>
</dbReference>
<dbReference type="InterPro" id="IPR017441">
    <property type="entry name" value="Protein_kinase_ATP_BS"/>
</dbReference>
<feature type="compositionally biased region" description="Basic and acidic residues" evidence="8">
    <location>
        <begin position="277"/>
        <end position="288"/>
    </location>
</feature>
<dbReference type="AlphaFoldDB" id="A0A243RVL6"/>
<keyword evidence="4 7" id="KW-0547">Nucleotide-binding</keyword>
<dbReference type="SUPFAM" id="SSF158791">
    <property type="entry name" value="MgtE N-terminal domain-like"/>
    <property type="match status" value="1"/>
</dbReference>
<dbReference type="RefSeq" id="WP_086568218.1">
    <property type="nucleotide sequence ID" value="NZ_NGFP01000010.1"/>
</dbReference>
<comment type="caution">
    <text evidence="10">The sequence shown here is derived from an EMBL/GenBank/DDBJ whole genome shotgun (WGS) entry which is preliminary data.</text>
</comment>
<dbReference type="EMBL" id="NGFP01000010">
    <property type="protein sequence ID" value="OUC99205.1"/>
    <property type="molecule type" value="Genomic_DNA"/>
</dbReference>
<dbReference type="InterPro" id="IPR011009">
    <property type="entry name" value="Kinase-like_dom_sf"/>
</dbReference>
<dbReference type="Gene3D" id="3.30.200.20">
    <property type="entry name" value="Phosphorylase Kinase, domain 1"/>
    <property type="match status" value="1"/>
</dbReference>
<dbReference type="InterPro" id="IPR006668">
    <property type="entry name" value="Mg_transptr_MgtE_intracell_dom"/>
</dbReference>